<keyword evidence="4" id="KW-1133">Transmembrane helix</keyword>
<dbReference type="Pfam" id="PF04488">
    <property type="entry name" value="Gly_transf_sug"/>
    <property type="match status" value="1"/>
</dbReference>
<keyword evidence="2" id="KW-0808">Transferase</keyword>
<feature type="compositionally biased region" description="Low complexity" evidence="3">
    <location>
        <begin position="445"/>
        <end position="463"/>
    </location>
</feature>
<feature type="transmembrane region" description="Helical" evidence="4">
    <location>
        <begin position="7"/>
        <end position="33"/>
    </location>
</feature>
<gene>
    <name evidence="5" type="ORF">DXG03_000314</name>
</gene>
<dbReference type="GO" id="GO:0000030">
    <property type="term" value="F:mannosyltransferase activity"/>
    <property type="evidence" value="ECO:0007669"/>
    <property type="project" value="TreeGrafter"/>
</dbReference>
<dbReference type="AlphaFoldDB" id="A0A9P7GGN9"/>
<dbReference type="FunFam" id="3.90.550.20:FF:000005">
    <property type="entry name" value="Unplaced genomic scaffold supercont1.17, whole genome shotgun sequence"/>
    <property type="match status" value="1"/>
</dbReference>
<dbReference type="Gene3D" id="3.90.550.20">
    <property type="match status" value="1"/>
</dbReference>
<dbReference type="Proteomes" id="UP000775547">
    <property type="component" value="Unassembled WGS sequence"/>
</dbReference>
<evidence type="ECO:0000256" key="1">
    <source>
        <dbReference type="ARBA" id="ARBA00009003"/>
    </source>
</evidence>
<evidence type="ECO:0000256" key="3">
    <source>
        <dbReference type="SAM" id="MobiDB-lite"/>
    </source>
</evidence>
<dbReference type="OrthoDB" id="3647at2759"/>
<dbReference type="EMBL" id="JABCKV010000001">
    <property type="protein sequence ID" value="KAG5648965.1"/>
    <property type="molecule type" value="Genomic_DNA"/>
</dbReference>
<organism evidence="5 6">
    <name type="scientific">Asterophora parasitica</name>
    <dbReference type="NCBI Taxonomy" id="117018"/>
    <lineage>
        <taxon>Eukaryota</taxon>
        <taxon>Fungi</taxon>
        <taxon>Dikarya</taxon>
        <taxon>Basidiomycota</taxon>
        <taxon>Agaricomycotina</taxon>
        <taxon>Agaricomycetes</taxon>
        <taxon>Agaricomycetidae</taxon>
        <taxon>Agaricales</taxon>
        <taxon>Tricholomatineae</taxon>
        <taxon>Lyophyllaceae</taxon>
        <taxon>Asterophora</taxon>
    </lineage>
</organism>
<feature type="region of interest" description="Disordered" evidence="3">
    <location>
        <begin position="445"/>
        <end position="543"/>
    </location>
</feature>
<keyword evidence="4" id="KW-0812">Transmembrane</keyword>
<evidence type="ECO:0000313" key="6">
    <source>
        <dbReference type="Proteomes" id="UP000775547"/>
    </source>
</evidence>
<dbReference type="SUPFAM" id="SSF53448">
    <property type="entry name" value="Nucleotide-diphospho-sugar transferases"/>
    <property type="match status" value="1"/>
</dbReference>
<keyword evidence="4" id="KW-0472">Membrane</keyword>
<comment type="caution">
    <text evidence="5">The sequence shown here is derived from an EMBL/GenBank/DDBJ whole genome shotgun (WGS) entry which is preliminary data.</text>
</comment>
<dbReference type="GO" id="GO:0016020">
    <property type="term" value="C:membrane"/>
    <property type="evidence" value="ECO:0007669"/>
    <property type="project" value="GOC"/>
</dbReference>
<proteinExistence type="inferred from homology"/>
<dbReference type="InterPro" id="IPR007577">
    <property type="entry name" value="GlycoTrfase_DXD_sugar-bd_CS"/>
</dbReference>
<reference evidence="5" key="2">
    <citation type="submission" date="2021-10" db="EMBL/GenBank/DDBJ databases">
        <title>Phylogenomics reveals ancestral predisposition of the termite-cultivated fungus Termitomyces towards a domesticated lifestyle.</title>
        <authorList>
            <person name="Auxier B."/>
            <person name="Grum-Grzhimaylo A."/>
            <person name="Cardenas M.E."/>
            <person name="Lodge J.D."/>
            <person name="Laessoe T."/>
            <person name="Pedersen O."/>
            <person name="Smith M.E."/>
            <person name="Kuyper T.W."/>
            <person name="Franco-Molano E.A."/>
            <person name="Baroni T.J."/>
            <person name="Aanen D.K."/>
        </authorList>
    </citation>
    <scope>NUCLEOTIDE SEQUENCE</scope>
    <source>
        <strain evidence="5">AP01</strain>
        <tissue evidence="5">Mycelium</tissue>
    </source>
</reference>
<dbReference type="PANTHER" id="PTHR32385">
    <property type="entry name" value="MANNOSYL PHOSPHORYLINOSITOL CERAMIDE SYNTHASE"/>
    <property type="match status" value="1"/>
</dbReference>
<evidence type="ECO:0000313" key="5">
    <source>
        <dbReference type="EMBL" id="KAG5648965.1"/>
    </source>
</evidence>
<sequence length="543" mass="60585">MNRRRILYICLTILALFLVGTVVVLSSVTYYLAIDPHAYLSELEVPILPTETRWNASEHGKVERIPRILHQTWKTDVLPARWKGISEACRSMMPDYEYILWTDASSREFIATHYPWFLENFDGYTYPIQRADAIRYFVLHHYGGVYMDLDIGCIRPVDPLLTYPVILPKTIPVGVSNDLMFAEKGHAFLEQTIHNLVTFDHSWILNYPTVMFSTGPMFLSAQYGLYISSHPTTSVEDIRILPRSLYGKNAKEGEAPNSFFSHFYGSSWHADDAAFIGFLGTWGKGLMWVGLAVLVIGIIRLPGNRQRRYNLRRIGGYDVLLPRLTQHSGRWHLHLGSWSASNTQPSSPDGDVSPGSIDGVLQLPFDAVTPSSPSLSETSAVTDPYAGRTGSPIVAAFNRLRNRITSSNNRDDVPRTPLRSRRTRSRGVLFFLPAIFTQAPDIELSSAPIPNRIPSSSSISRASQLPPEKANYPSDLESVGDLREETNVFPPELAASSRPSQDSQLVDYNGSSSRRQSISSSSSGGGSSSRPRSTSRPLISWDS</sequence>
<name>A0A9P7GGN9_9AGAR</name>
<feature type="compositionally biased region" description="Low complexity" evidence="3">
    <location>
        <begin position="510"/>
        <end position="536"/>
    </location>
</feature>
<evidence type="ECO:0008006" key="7">
    <source>
        <dbReference type="Google" id="ProtNLM"/>
    </source>
</evidence>
<accession>A0A9P7GGN9</accession>
<dbReference type="PANTHER" id="PTHR32385:SF15">
    <property type="entry name" value="INOSITOL PHOSPHOCERAMIDE MANNOSYLTRANSFERASE 1"/>
    <property type="match status" value="1"/>
</dbReference>
<feature type="compositionally biased region" description="Polar residues" evidence="3">
    <location>
        <begin position="497"/>
        <end position="506"/>
    </location>
</feature>
<feature type="transmembrane region" description="Helical" evidence="4">
    <location>
        <begin position="285"/>
        <end position="303"/>
    </location>
</feature>
<reference evidence="5" key="1">
    <citation type="submission" date="2020-07" db="EMBL/GenBank/DDBJ databases">
        <authorList>
            <person name="Nieuwenhuis M."/>
            <person name="Van De Peppel L.J.J."/>
        </authorList>
    </citation>
    <scope>NUCLEOTIDE SEQUENCE</scope>
    <source>
        <strain evidence="5">AP01</strain>
        <tissue evidence="5">Mycelium</tissue>
    </source>
</reference>
<dbReference type="InterPro" id="IPR051706">
    <property type="entry name" value="Glycosyltransferase_domain"/>
</dbReference>
<evidence type="ECO:0000256" key="2">
    <source>
        <dbReference type="ARBA" id="ARBA00022679"/>
    </source>
</evidence>
<dbReference type="InterPro" id="IPR029044">
    <property type="entry name" value="Nucleotide-diphossugar_trans"/>
</dbReference>
<comment type="similarity">
    <text evidence="1">Belongs to the glycosyltransferase 32 family.</text>
</comment>
<evidence type="ECO:0000256" key="4">
    <source>
        <dbReference type="SAM" id="Phobius"/>
    </source>
</evidence>
<keyword evidence="6" id="KW-1185">Reference proteome</keyword>
<protein>
    <recommendedName>
        <fullName evidence="7">Glycosyltransferase family 32 protein</fullName>
    </recommendedName>
</protein>
<dbReference type="GO" id="GO:0051999">
    <property type="term" value="P:mannosyl-inositol phosphorylceramide biosynthetic process"/>
    <property type="evidence" value="ECO:0007669"/>
    <property type="project" value="TreeGrafter"/>
</dbReference>